<feature type="region of interest" description="Disordered" evidence="1">
    <location>
        <begin position="73"/>
        <end position="107"/>
    </location>
</feature>
<dbReference type="GO" id="GO:0005783">
    <property type="term" value="C:endoplasmic reticulum"/>
    <property type="evidence" value="ECO:0007669"/>
    <property type="project" value="TreeGrafter"/>
</dbReference>
<dbReference type="PANTHER" id="PTHR12349">
    <property type="entry name" value="ANKYRIN REPEAT AND LEM DOMAIN-CONTAINING PROTEIN 2"/>
    <property type="match status" value="1"/>
</dbReference>
<keyword evidence="3" id="KW-1185">Reference proteome</keyword>
<dbReference type="Proteomes" id="UP000007875">
    <property type="component" value="Unassembled WGS sequence"/>
</dbReference>
<accession>H2Z5J9</accession>
<dbReference type="PANTHER" id="PTHR12349:SF4">
    <property type="entry name" value="ANKYRIN REPEAT AND LEM DOMAIN-CONTAINING PROTEIN 2"/>
    <property type="match status" value="1"/>
</dbReference>
<dbReference type="AlphaFoldDB" id="H2Z5J9"/>
<evidence type="ECO:0000313" key="3">
    <source>
        <dbReference type="Proteomes" id="UP000007875"/>
    </source>
</evidence>
<sequence length="107" mass="11710">MACKFGFKAVVAELVCNPICNKTMQNKSHQTPAQVACSRASNKSEATKKEILALLEDQYYVPLMRCHDNSDRASVGHPWLPGSTEETAPRDPRKPIPVVSALLGPMS</sequence>
<protein>
    <submittedName>
        <fullName evidence="2">Uncharacterized protein</fullName>
    </submittedName>
</protein>
<dbReference type="InParanoid" id="H2Z5J9"/>
<reference evidence="3" key="1">
    <citation type="submission" date="2003-08" db="EMBL/GenBank/DDBJ databases">
        <authorList>
            <person name="Birren B."/>
            <person name="Nusbaum C."/>
            <person name="Abebe A."/>
            <person name="Abouelleil A."/>
            <person name="Adekoya E."/>
            <person name="Ait-zahra M."/>
            <person name="Allen N."/>
            <person name="Allen T."/>
            <person name="An P."/>
            <person name="Anderson M."/>
            <person name="Anderson S."/>
            <person name="Arachchi H."/>
            <person name="Armbruster J."/>
            <person name="Bachantsang P."/>
            <person name="Baldwin J."/>
            <person name="Barry A."/>
            <person name="Bayul T."/>
            <person name="Blitshsteyn B."/>
            <person name="Bloom T."/>
            <person name="Blye J."/>
            <person name="Boguslavskiy L."/>
            <person name="Borowsky M."/>
            <person name="Boukhgalter B."/>
            <person name="Brunache A."/>
            <person name="Butler J."/>
            <person name="Calixte N."/>
            <person name="Calvo S."/>
            <person name="Camarata J."/>
            <person name="Campo K."/>
            <person name="Chang J."/>
            <person name="Cheshatsang Y."/>
            <person name="Citroen M."/>
            <person name="Collymore A."/>
            <person name="Considine T."/>
            <person name="Cook A."/>
            <person name="Cooke P."/>
            <person name="Corum B."/>
            <person name="Cuomo C."/>
            <person name="David R."/>
            <person name="Dawoe T."/>
            <person name="Degray S."/>
            <person name="Dodge S."/>
            <person name="Dooley K."/>
            <person name="Dorje P."/>
            <person name="Dorjee K."/>
            <person name="Dorris L."/>
            <person name="Duffey N."/>
            <person name="Dupes A."/>
            <person name="Elkins T."/>
            <person name="Engels R."/>
            <person name="Erickson J."/>
            <person name="Farina A."/>
            <person name="Faro S."/>
            <person name="Ferreira P."/>
            <person name="Fischer H."/>
            <person name="Fitzgerald M."/>
            <person name="Foley K."/>
            <person name="Gage D."/>
            <person name="Galagan J."/>
            <person name="Gearin G."/>
            <person name="Gnerre S."/>
            <person name="Gnirke A."/>
            <person name="Goyette A."/>
            <person name="Graham J."/>
            <person name="Grandbois E."/>
            <person name="Gyaltsen K."/>
            <person name="Hafez N."/>
            <person name="Hagopian D."/>
            <person name="Hagos B."/>
            <person name="Hall J."/>
            <person name="Hatcher B."/>
            <person name="Heller A."/>
            <person name="Higgins H."/>
            <person name="Honan T."/>
            <person name="Horn A."/>
            <person name="Houde N."/>
            <person name="Hughes L."/>
            <person name="Hulme W."/>
            <person name="Husby E."/>
            <person name="Iliev I."/>
            <person name="Jaffe D."/>
            <person name="Jones C."/>
            <person name="Kamal M."/>
            <person name="Kamat A."/>
            <person name="Kamvysselis M."/>
            <person name="Karlsson E."/>
            <person name="Kells C."/>
            <person name="Kieu A."/>
            <person name="Kisner P."/>
            <person name="Kodira C."/>
            <person name="Kulbokas E."/>
            <person name="Labutti K."/>
            <person name="Lama D."/>
            <person name="Landers T."/>
            <person name="Leger J."/>
            <person name="Levine S."/>
            <person name="Lewis D."/>
            <person name="Lewis T."/>
            <person name="Lindblad-toh K."/>
            <person name="Liu X."/>
            <person name="Lokyitsang T."/>
            <person name="Lokyitsang Y."/>
            <person name="Lucien O."/>
            <person name="Lui A."/>
            <person name="Ma L.J."/>
            <person name="Mabbitt R."/>
            <person name="Macdonald J."/>
            <person name="Maclean C."/>
            <person name="Major J."/>
            <person name="Manning J."/>
            <person name="Marabella R."/>
            <person name="Maru K."/>
            <person name="Matthews C."/>
            <person name="Mauceli E."/>
            <person name="Mccarthy M."/>
            <person name="Mcdonough S."/>
            <person name="Mcghee T."/>
            <person name="Meldrim J."/>
            <person name="Meneus L."/>
            <person name="Mesirov J."/>
            <person name="Mihalev A."/>
            <person name="Mihova T."/>
            <person name="Mikkelsen T."/>
            <person name="Mlenga V."/>
            <person name="Moru K."/>
            <person name="Mozes J."/>
            <person name="Mulrain L."/>
            <person name="Munson G."/>
            <person name="Naylor J."/>
            <person name="Newes C."/>
            <person name="Nguyen C."/>
            <person name="Nguyen N."/>
            <person name="Nguyen T."/>
            <person name="Nicol R."/>
            <person name="Nielsen C."/>
            <person name="Nizzari M."/>
            <person name="Norbu C."/>
            <person name="Norbu N."/>
            <person name="O'donnell P."/>
            <person name="Okoawo O."/>
            <person name="O'leary S."/>
            <person name="Omotosho B."/>
            <person name="O'neill K."/>
            <person name="Osman S."/>
            <person name="Parker S."/>
            <person name="Perrin D."/>
            <person name="Phunkhang P."/>
            <person name="Piqani B."/>
            <person name="Purcell S."/>
            <person name="Rachupka T."/>
            <person name="Ramasamy U."/>
            <person name="Rameau R."/>
            <person name="Ray V."/>
            <person name="Raymond C."/>
            <person name="Retta R."/>
            <person name="Richardson S."/>
            <person name="Rise C."/>
            <person name="Rodriguez J."/>
            <person name="Rogers J."/>
            <person name="Rogov P."/>
            <person name="Rutman M."/>
            <person name="Schupbach R."/>
            <person name="Seaman C."/>
            <person name="Settipalli S."/>
            <person name="Sharpe T."/>
            <person name="Sheridan J."/>
            <person name="Sherpa N."/>
            <person name="Shi J."/>
            <person name="Smirnov S."/>
            <person name="Smith C."/>
            <person name="Sougnez C."/>
            <person name="Spencer B."/>
            <person name="Stalker J."/>
            <person name="Stange-thomann N."/>
            <person name="Stavropoulos S."/>
            <person name="Stetson K."/>
            <person name="Stone C."/>
            <person name="Stone S."/>
            <person name="Stubbs M."/>
            <person name="Talamas J."/>
            <person name="Tchuinga P."/>
            <person name="Tenzing P."/>
            <person name="Tesfaye S."/>
            <person name="Theodore J."/>
            <person name="Thoulutsang Y."/>
            <person name="Topham K."/>
            <person name="Towey S."/>
            <person name="Tsamla T."/>
            <person name="Tsomo N."/>
            <person name="Vallee D."/>
            <person name="Vassiliev H."/>
            <person name="Venkataraman V."/>
            <person name="Vinson J."/>
            <person name="Vo A."/>
            <person name="Wade C."/>
            <person name="Wang S."/>
            <person name="Wangchuk T."/>
            <person name="Wangdi T."/>
            <person name="Whittaker C."/>
            <person name="Wilkinson J."/>
            <person name="Wu Y."/>
            <person name="Wyman D."/>
            <person name="Yadav S."/>
            <person name="Yang S."/>
            <person name="Yang X."/>
            <person name="Yeager S."/>
            <person name="Yee E."/>
            <person name="Young G."/>
            <person name="Zainoun J."/>
            <person name="Zembeck L."/>
            <person name="Zimmer A."/>
            <person name="Zody M."/>
            <person name="Lander E."/>
        </authorList>
    </citation>
    <scope>NUCLEOTIDE SEQUENCE [LARGE SCALE GENOMIC DNA]</scope>
</reference>
<evidence type="ECO:0000256" key="1">
    <source>
        <dbReference type="SAM" id="MobiDB-lite"/>
    </source>
</evidence>
<proteinExistence type="predicted"/>
<evidence type="ECO:0000313" key="2">
    <source>
        <dbReference type="Ensembl" id="ENSCSAVP00000012861.1"/>
    </source>
</evidence>
<reference evidence="2" key="3">
    <citation type="submission" date="2025-09" db="UniProtKB">
        <authorList>
            <consortium name="Ensembl"/>
        </authorList>
    </citation>
    <scope>IDENTIFICATION</scope>
</reference>
<dbReference type="STRING" id="51511.ENSCSAVP00000012861"/>
<dbReference type="HOGENOM" id="CLU_2215762_0_0_1"/>
<reference evidence="2" key="2">
    <citation type="submission" date="2025-08" db="UniProtKB">
        <authorList>
            <consortium name="Ensembl"/>
        </authorList>
    </citation>
    <scope>IDENTIFICATION</scope>
</reference>
<dbReference type="GO" id="GO:0051721">
    <property type="term" value="F:protein phosphatase 2A binding"/>
    <property type="evidence" value="ECO:0007669"/>
    <property type="project" value="TreeGrafter"/>
</dbReference>
<organism evidence="2 3">
    <name type="scientific">Ciona savignyi</name>
    <name type="common">Pacific transparent sea squirt</name>
    <dbReference type="NCBI Taxonomy" id="51511"/>
    <lineage>
        <taxon>Eukaryota</taxon>
        <taxon>Metazoa</taxon>
        <taxon>Chordata</taxon>
        <taxon>Tunicata</taxon>
        <taxon>Ascidiacea</taxon>
        <taxon>Phlebobranchia</taxon>
        <taxon>Cionidae</taxon>
        <taxon>Ciona</taxon>
    </lineage>
</organism>
<name>H2Z5J9_CIOSA</name>
<dbReference type="Ensembl" id="ENSCSAVT00000013010.1">
    <property type="protein sequence ID" value="ENSCSAVP00000012861.1"/>
    <property type="gene ID" value="ENSCSAVG00000007550.1"/>
</dbReference>